<dbReference type="PANTHER" id="PTHR35686">
    <property type="entry name" value="KINETOCHORE PROTEIN"/>
    <property type="match status" value="1"/>
</dbReference>
<reference evidence="2" key="1">
    <citation type="submission" date="2019-10" db="EMBL/GenBank/DDBJ databases">
        <authorList>
            <person name="Zhang R."/>
            <person name="Pan Y."/>
            <person name="Wang J."/>
            <person name="Ma R."/>
            <person name="Yu S."/>
        </authorList>
    </citation>
    <scope>NUCLEOTIDE SEQUENCE</scope>
    <source>
        <strain evidence="2">LA-IB0</strain>
        <tissue evidence="2">Leaf</tissue>
    </source>
</reference>
<dbReference type="PANTHER" id="PTHR35686:SF1">
    <property type="entry name" value="KINETOCHORE PROTEIN"/>
    <property type="match status" value="1"/>
</dbReference>
<feature type="compositionally biased region" description="Acidic residues" evidence="1">
    <location>
        <begin position="324"/>
        <end position="335"/>
    </location>
</feature>
<sequence>MWRRNELSFRNNAQEDQGSDQSISEEDEGLESEWKGNTISLGGALDNKGGMQVLSQLDLLRDSYELHSTEKESIASHERNVGFFVDDEVENPHFNDKDGSARYPRHASATHSKRTIYLPTMASISQSDEEIISDDEKANPPTDKITRDNAGGTWSEASREVEALVLLNENSGCSSSHGVFMNETRSCKGGGRMKAKPKFLFRSYSHKKDPSLVVSGGNGRTSSDNILLPDEIGAAADGDMDKCMAESQLVLHENESEQPENHIVPSELARKHDSREHSMAEFLDCFQGRNGVLQGRSELEIEKRGKREQMGLKRNTSALGDRNLDDEDLPEDYESEPPSPSDHEENPQSLKLIIPRRTMADHFHEAFGTVSVIDERPNLALPRPLCNRIYGKLQQVMQSEKERDMDYLKNLSAETSFKDENLSMSVRILSRSLEAKLIVCSCTSVGDGKNSDSGSNLQMEMKDAARTLTIIFNPRICNDAELEVGNLIHVHQPWKEVPVKGKDEVVFLCSYFSQVQS</sequence>
<organism evidence="2 3">
    <name type="scientific">Buddleja alternifolia</name>
    <dbReference type="NCBI Taxonomy" id="168488"/>
    <lineage>
        <taxon>Eukaryota</taxon>
        <taxon>Viridiplantae</taxon>
        <taxon>Streptophyta</taxon>
        <taxon>Embryophyta</taxon>
        <taxon>Tracheophyta</taxon>
        <taxon>Spermatophyta</taxon>
        <taxon>Magnoliopsida</taxon>
        <taxon>eudicotyledons</taxon>
        <taxon>Gunneridae</taxon>
        <taxon>Pentapetalae</taxon>
        <taxon>asterids</taxon>
        <taxon>lamiids</taxon>
        <taxon>Lamiales</taxon>
        <taxon>Scrophulariaceae</taxon>
        <taxon>Buddlejeae</taxon>
        <taxon>Buddleja</taxon>
    </lineage>
</organism>
<dbReference type="Proteomes" id="UP000826271">
    <property type="component" value="Unassembled WGS sequence"/>
</dbReference>
<feature type="region of interest" description="Disordered" evidence="1">
    <location>
        <begin position="1"/>
        <end position="33"/>
    </location>
</feature>
<feature type="region of interest" description="Disordered" evidence="1">
    <location>
        <begin position="303"/>
        <end position="347"/>
    </location>
</feature>
<feature type="region of interest" description="Disordered" evidence="1">
    <location>
        <begin position="133"/>
        <end position="154"/>
    </location>
</feature>
<evidence type="ECO:0000256" key="1">
    <source>
        <dbReference type="SAM" id="MobiDB-lite"/>
    </source>
</evidence>
<comment type="caution">
    <text evidence="2">The sequence shown here is derived from an EMBL/GenBank/DDBJ whole genome shotgun (WGS) entry which is preliminary data.</text>
</comment>
<feature type="compositionally biased region" description="Polar residues" evidence="1">
    <location>
        <begin position="8"/>
        <end position="22"/>
    </location>
</feature>
<evidence type="ECO:0000313" key="3">
    <source>
        <dbReference type="Proteomes" id="UP000826271"/>
    </source>
</evidence>
<dbReference type="EMBL" id="WHWC01000002">
    <property type="protein sequence ID" value="KAG8389456.1"/>
    <property type="molecule type" value="Genomic_DNA"/>
</dbReference>
<evidence type="ECO:0000313" key="2">
    <source>
        <dbReference type="EMBL" id="KAG8389456.1"/>
    </source>
</evidence>
<accession>A0AAV6Y2M7</accession>
<keyword evidence="3" id="KW-1185">Reference proteome</keyword>
<protein>
    <submittedName>
        <fullName evidence="2">Uncharacterized protein</fullName>
    </submittedName>
</protein>
<proteinExistence type="predicted"/>
<name>A0AAV6Y2M7_9LAMI</name>
<dbReference type="AlphaFoldDB" id="A0AAV6Y2M7"/>
<gene>
    <name evidence="2" type="ORF">BUALT_Bualt02G0231300</name>
</gene>